<evidence type="ECO:0000313" key="1">
    <source>
        <dbReference type="EMBL" id="AJR03672.1"/>
    </source>
</evidence>
<dbReference type="STRING" id="1454006.AW14_08580"/>
<keyword evidence="2" id="KW-1185">Reference proteome</keyword>
<name>A0A0C5WBK6_9FLAO</name>
<dbReference type="InterPro" id="IPR008983">
    <property type="entry name" value="Tumour_necrosis_fac-like_dom"/>
</dbReference>
<dbReference type="HOGENOM" id="CLU_1150269_0_0_10"/>
<sequence>MKKISLFLILVLYHFYNYAQVGIGTTNPNSSSILDITSTNSGVLLPRLTNSQESAIVSPETGLVIFNTDRKEFRFNYGTAAIPNWISTSRNISVKYSNNAADTSVNVNANTAINAPIISTLEWNDDTTLYSVNTATNTITVNQTGRYRISVNVSLSTAINTDRLAPEMWIEVNGTQRGTFASTGYIRTNNAHDESSLHITEVLQLNANDVVSLAIVRTGNAGVVNLRTAGSSNIYIEKI</sequence>
<proteinExistence type="predicted"/>
<dbReference type="AlphaFoldDB" id="A0A0C5WBK6"/>
<dbReference type="PATRIC" id="fig|1454006.5.peg.1692"/>
<dbReference type="Gene3D" id="2.60.120.40">
    <property type="match status" value="1"/>
</dbReference>
<protein>
    <recommendedName>
        <fullName evidence="3">C1q domain-containing protein</fullName>
    </recommendedName>
</protein>
<dbReference type="KEGG" id="sze:AW14_08580"/>
<dbReference type="Proteomes" id="UP000032229">
    <property type="component" value="Chromosome"/>
</dbReference>
<dbReference type="SUPFAM" id="SSF49842">
    <property type="entry name" value="TNF-like"/>
    <property type="match status" value="1"/>
</dbReference>
<dbReference type="RefSeq" id="WP_052647458.1">
    <property type="nucleotide sequence ID" value="NZ_CP007202.1"/>
</dbReference>
<accession>A0A0C5WBK6</accession>
<evidence type="ECO:0008006" key="3">
    <source>
        <dbReference type="Google" id="ProtNLM"/>
    </source>
</evidence>
<gene>
    <name evidence="1" type="ORF">AW14_08580</name>
</gene>
<dbReference type="OrthoDB" id="1145223at2"/>
<dbReference type="EMBL" id="CP007202">
    <property type="protein sequence ID" value="AJR03672.1"/>
    <property type="molecule type" value="Genomic_DNA"/>
</dbReference>
<organism evidence="1 2">
    <name type="scientific">Siansivirga zeaxanthinifaciens CC-SAMT-1</name>
    <dbReference type="NCBI Taxonomy" id="1454006"/>
    <lineage>
        <taxon>Bacteria</taxon>
        <taxon>Pseudomonadati</taxon>
        <taxon>Bacteroidota</taxon>
        <taxon>Flavobacteriia</taxon>
        <taxon>Flavobacteriales</taxon>
        <taxon>Flavobacteriaceae</taxon>
        <taxon>Siansivirga</taxon>
    </lineage>
</organism>
<evidence type="ECO:0000313" key="2">
    <source>
        <dbReference type="Proteomes" id="UP000032229"/>
    </source>
</evidence>
<reference evidence="1 2" key="1">
    <citation type="submission" date="2014-02" db="EMBL/GenBank/DDBJ databases">
        <authorList>
            <person name="Young C.-C."/>
            <person name="Hameed A."/>
            <person name="Huang H.-C."/>
            <person name="Shahina M."/>
        </authorList>
    </citation>
    <scope>NUCLEOTIDE SEQUENCE [LARGE SCALE GENOMIC DNA]</scope>
    <source>
        <strain evidence="1 2">CC-SAMT-1</strain>
    </source>
</reference>